<dbReference type="Pfam" id="PF02504">
    <property type="entry name" value="FA_synthesis"/>
    <property type="match status" value="1"/>
</dbReference>
<dbReference type="RefSeq" id="WP_129725479.1">
    <property type="nucleotide sequence ID" value="NZ_LR215036.1"/>
</dbReference>
<keyword evidence="12" id="KW-1185">Reference proteome</keyword>
<dbReference type="InterPro" id="IPR012281">
    <property type="entry name" value="Phospholipid_synth_PlsX-like"/>
</dbReference>
<comment type="pathway">
    <text evidence="10">Lipid metabolism; phospholipid metabolism.</text>
</comment>
<comment type="subunit">
    <text evidence="9 10">Homodimer. Probably interacts with PlsY.</text>
</comment>
<comment type="similarity">
    <text evidence="10">Belongs to the PlsX family.</text>
</comment>
<comment type="subcellular location">
    <subcellularLocation>
        <location evidence="10">Cytoplasm</location>
    </subcellularLocation>
    <text evidence="10">Associated with the membrane possibly through PlsY.</text>
</comment>
<gene>
    <name evidence="10 11" type="primary">plsX</name>
    <name evidence="11" type="ORF">NCTC10181_00528</name>
</gene>
<dbReference type="UniPathway" id="UPA00085"/>
<evidence type="ECO:0000256" key="8">
    <source>
        <dbReference type="ARBA" id="ARBA00024069"/>
    </source>
</evidence>
<dbReference type="GO" id="GO:0008654">
    <property type="term" value="P:phospholipid biosynthetic process"/>
    <property type="evidence" value="ECO:0007669"/>
    <property type="project" value="UniProtKB-KW"/>
</dbReference>
<evidence type="ECO:0000256" key="1">
    <source>
        <dbReference type="ARBA" id="ARBA00001232"/>
    </source>
</evidence>
<dbReference type="PIRSF" id="PIRSF002465">
    <property type="entry name" value="Phsphlp_syn_PlsX"/>
    <property type="match status" value="1"/>
</dbReference>
<dbReference type="Proteomes" id="UP000290985">
    <property type="component" value="Chromosome"/>
</dbReference>
<keyword evidence="2 10" id="KW-0963">Cytoplasm</keyword>
<accession>A0A449B247</accession>
<dbReference type="GO" id="GO:0006633">
    <property type="term" value="P:fatty acid biosynthetic process"/>
    <property type="evidence" value="ECO:0007669"/>
    <property type="project" value="UniProtKB-UniRule"/>
</dbReference>
<dbReference type="NCBIfam" id="TIGR00182">
    <property type="entry name" value="plsX"/>
    <property type="match status" value="1"/>
</dbReference>
<keyword evidence="3 10" id="KW-0444">Lipid biosynthesis</keyword>
<dbReference type="PANTHER" id="PTHR30100:SF1">
    <property type="entry name" value="PHOSPHATE ACYLTRANSFERASE"/>
    <property type="match status" value="1"/>
</dbReference>
<dbReference type="EC" id="2.3.1.274" evidence="8 10"/>
<sequence>MYKYSIGFDINGNDNGPVAALEAAKEFALANKDTKIVLVGDIQKLNIHNLPDNIKLIDNPNVPSDPKNLKQSLKENTSMNEIINLYESGAVQSLLSSGDSGSYISALTLKIRRLKGISRPAFMPVANAINGRKFVFLDVGANLDVKSQWLEEWAILASIFYKTMFNEPTPKVALLNIGVEDYKGLIPTKEAHENLKNNRNINYLGFQETRDLFRGYFDVAIIDGYGGNLVLKSYEGAVLTLIDSLKSSINKTLKRKIGGLLVKDAFKDVMKILDYRNVGSAWVLGVNCLALKTHGSSDKKSYLSALNQLKDALKKDLLNKIVKEIN</sequence>
<evidence type="ECO:0000256" key="3">
    <source>
        <dbReference type="ARBA" id="ARBA00022516"/>
    </source>
</evidence>
<evidence type="ECO:0000313" key="11">
    <source>
        <dbReference type="EMBL" id="VEU74670.1"/>
    </source>
</evidence>
<dbReference type="KEGG" id="mcit:NCTC10181_00528"/>
<dbReference type="InterPro" id="IPR003664">
    <property type="entry name" value="FA_synthesis"/>
</dbReference>
<keyword evidence="11" id="KW-0012">Acyltransferase</keyword>
<protein>
    <recommendedName>
        <fullName evidence="8 10">Phosphate acyltransferase</fullName>
        <ecNumber evidence="8 10">2.3.1.274</ecNumber>
    </recommendedName>
    <alternativeName>
        <fullName evidence="10">Acyl-ACP phosphotransacylase</fullName>
    </alternativeName>
    <alternativeName>
        <fullName evidence="10">Acyl-[acyl-carrier-protein]--phosphate acyltransferase</fullName>
    </alternativeName>
    <alternativeName>
        <fullName evidence="10">Phosphate-acyl-ACP acyltransferase</fullName>
    </alternativeName>
</protein>
<evidence type="ECO:0000256" key="4">
    <source>
        <dbReference type="ARBA" id="ARBA00022679"/>
    </source>
</evidence>
<comment type="catalytic activity">
    <reaction evidence="1 10">
        <text>a fatty acyl-[ACP] + phosphate = an acyl phosphate + holo-[ACP]</text>
        <dbReference type="Rhea" id="RHEA:42292"/>
        <dbReference type="Rhea" id="RHEA-COMP:9685"/>
        <dbReference type="Rhea" id="RHEA-COMP:14125"/>
        <dbReference type="ChEBI" id="CHEBI:43474"/>
        <dbReference type="ChEBI" id="CHEBI:59918"/>
        <dbReference type="ChEBI" id="CHEBI:64479"/>
        <dbReference type="ChEBI" id="CHEBI:138651"/>
        <dbReference type="EC" id="2.3.1.274"/>
    </reaction>
</comment>
<reference evidence="11 12" key="1">
    <citation type="submission" date="2019-01" db="EMBL/GenBank/DDBJ databases">
        <authorList>
            <consortium name="Pathogen Informatics"/>
        </authorList>
    </citation>
    <scope>NUCLEOTIDE SEQUENCE [LARGE SCALE GENOMIC DNA]</scope>
    <source>
        <strain evidence="11 12">NCTC10181</strain>
    </source>
</reference>
<dbReference type="GO" id="GO:0043811">
    <property type="term" value="F:phosphate:acyl-[acyl carrier protein] acyltransferase activity"/>
    <property type="evidence" value="ECO:0007669"/>
    <property type="project" value="UniProtKB-UniRule"/>
</dbReference>
<evidence type="ECO:0000256" key="7">
    <source>
        <dbReference type="ARBA" id="ARBA00023264"/>
    </source>
</evidence>
<dbReference type="GO" id="GO:0005737">
    <property type="term" value="C:cytoplasm"/>
    <property type="evidence" value="ECO:0007669"/>
    <property type="project" value="UniProtKB-SubCell"/>
</dbReference>
<evidence type="ECO:0000313" key="12">
    <source>
        <dbReference type="Proteomes" id="UP000290985"/>
    </source>
</evidence>
<evidence type="ECO:0000256" key="5">
    <source>
        <dbReference type="ARBA" id="ARBA00023098"/>
    </source>
</evidence>
<comment type="function">
    <text evidence="10">Catalyzes the reversible formation of acyl-phosphate (acyl-PO(4)) from acyl-[acyl-carrier-protein] (acyl-ACP). This enzyme utilizes acyl-ACP as fatty acyl donor, but not acyl-CoA.</text>
</comment>
<keyword evidence="7 10" id="KW-1208">Phospholipid metabolism</keyword>
<dbReference type="HAMAP" id="MF_00019">
    <property type="entry name" value="PlsX"/>
    <property type="match status" value="1"/>
</dbReference>
<keyword evidence="5 10" id="KW-0443">Lipid metabolism</keyword>
<organism evidence="11 12">
    <name type="scientific">Mycoplasmopsis citelli</name>
    <dbReference type="NCBI Taxonomy" id="171281"/>
    <lineage>
        <taxon>Bacteria</taxon>
        <taxon>Bacillati</taxon>
        <taxon>Mycoplasmatota</taxon>
        <taxon>Mycoplasmoidales</taxon>
        <taxon>Metamycoplasmataceae</taxon>
        <taxon>Mycoplasmopsis</taxon>
    </lineage>
</organism>
<dbReference type="SUPFAM" id="SSF53659">
    <property type="entry name" value="Isocitrate/Isopropylmalate dehydrogenase-like"/>
    <property type="match status" value="1"/>
</dbReference>
<dbReference type="PANTHER" id="PTHR30100">
    <property type="entry name" value="FATTY ACID/PHOSPHOLIPID SYNTHESIS PROTEIN PLSX"/>
    <property type="match status" value="1"/>
</dbReference>
<proteinExistence type="inferred from homology"/>
<evidence type="ECO:0000256" key="10">
    <source>
        <dbReference type="HAMAP-Rule" id="MF_00019"/>
    </source>
</evidence>
<evidence type="ECO:0000256" key="6">
    <source>
        <dbReference type="ARBA" id="ARBA00023209"/>
    </source>
</evidence>
<name>A0A449B247_9BACT</name>
<evidence type="ECO:0000256" key="2">
    <source>
        <dbReference type="ARBA" id="ARBA00022490"/>
    </source>
</evidence>
<dbReference type="EMBL" id="LR215036">
    <property type="protein sequence ID" value="VEU74670.1"/>
    <property type="molecule type" value="Genomic_DNA"/>
</dbReference>
<keyword evidence="6 10" id="KW-0594">Phospholipid biosynthesis</keyword>
<dbReference type="Gene3D" id="3.40.718.10">
    <property type="entry name" value="Isopropylmalate Dehydrogenase"/>
    <property type="match status" value="1"/>
</dbReference>
<dbReference type="OrthoDB" id="9806408at2"/>
<dbReference type="AlphaFoldDB" id="A0A449B247"/>
<evidence type="ECO:0000256" key="9">
    <source>
        <dbReference type="ARBA" id="ARBA00046608"/>
    </source>
</evidence>
<keyword evidence="4 10" id="KW-0808">Transferase</keyword>